<feature type="transmembrane region" description="Helical" evidence="1">
    <location>
        <begin position="53"/>
        <end position="76"/>
    </location>
</feature>
<dbReference type="OrthoDB" id="9893050at2"/>
<dbReference type="eggNOG" id="ENOG502ZRCK">
    <property type="taxonomic scope" value="Bacteria"/>
</dbReference>
<dbReference type="KEGG" id="ttu:TERTU_4248"/>
<dbReference type="Proteomes" id="UP000009080">
    <property type="component" value="Chromosome"/>
</dbReference>
<reference evidence="2 3" key="1">
    <citation type="journal article" date="2009" name="PLoS ONE">
        <title>The complete genome of Teredinibacter turnerae T7901: an intracellular endosymbiont of marine wood-boring bivalves (shipworms).</title>
        <authorList>
            <person name="Yang J.C."/>
            <person name="Madupu R."/>
            <person name="Durkin A.S."/>
            <person name="Ekborg N.A."/>
            <person name="Pedamallu C.S."/>
            <person name="Hostetler J.B."/>
            <person name="Radune D."/>
            <person name="Toms B.S."/>
            <person name="Henrissat B."/>
            <person name="Coutinho P.M."/>
            <person name="Schwarz S."/>
            <person name="Field L."/>
            <person name="Trindade-Silva A.E."/>
            <person name="Soares C.A.G."/>
            <person name="Elshahawi S."/>
            <person name="Hanora A."/>
            <person name="Schmidt E.W."/>
            <person name="Haygood M.G."/>
            <person name="Posfai J."/>
            <person name="Benner J."/>
            <person name="Madinger C."/>
            <person name="Nove J."/>
            <person name="Anton B."/>
            <person name="Chaudhary K."/>
            <person name="Foster J."/>
            <person name="Holman A."/>
            <person name="Kumar S."/>
            <person name="Lessard P.A."/>
            <person name="Luyten Y.A."/>
            <person name="Slatko B."/>
            <person name="Wood N."/>
            <person name="Wu B."/>
            <person name="Teplitski M."/>
            <person name="Mougous J.D."/>
            <person name="Ward N."/>
            <person name="Eisen J.A."/>
            <person name="Badger J.H."/>
            <person name="Distel D.L."/>
        </authorList>
    </citation>
    <scope>NUCLEOTIDE SEQUENCE [LARGE SCALE GENOMIC DNA]</scope>
    <source>
        <strain evidence="3">ATCC 39867 / T7901</strain>
    </source>
</reference>
<keyword evidence="1" id="KW-1133">Transmembrane helix</keyword>
<evidence type="ECO:0000313" key="3">
    <source>
        <dbReference type="Proteomes" id="UP000009080"/>
    </source>
</evidence>
<keyword evidence="1" id="KW-0472">Membrane</keyword>
<keyword evidence="1" id="KW-0812">Transmembrane</keyword>
<name>C5BI72_TERTT</name>
<gene>
    <name evidence="2" type="ordered locus">TERTU_4248</name>
</gene>
<feature type="transmembrane region" description="Helical" evidence="1">
    <location>
        <begin position="20"/>
        <end position="41"/>
    </location>
</feature>
<proteinExistence type="predicted"/>
<dbReference type="AlphaFoldDB" id="C5BI72"/>
<dbReference type="RefSeq" id="WP_015817969.1">
    <property type="nucleotide sequence ID" value="NC_012997.1"/>
</dbReference>
<keyword evidence="3" id="KW-1185">Reference proteome</keyword>
<protein>
    <submittedName>
        <fullName evidence="2">Uncharacterized protein</fullName>
    </submittedName>
</protein>
<dbReference type="EMBL" id="CP001614">
    <property type="protein sequence ID" value="ACR11858.1"/>
    <property type="molecule type" value="Genomic_DNA"/>
</dbReference>
<sequence>METVIVTTEANEARKQAGSFVAFGALIVATISGLVWLWELLSNWQQLDTPYSFFAAFYYFVIVVPLKTFWIVWTTLDQLELTEFNNMNLTISVLGVVAYAVIFFLALRFVSKKIKHLGVGYLRQIGILLLPLLLAGAWWLFITIGNWLFS</sequence>
<feature type="transmembrane region" description="Helical" evidence="1">
    <location>
        <begin position="127"/>
        <end position="149"/>
    </location>
</feature>
<feature type="transmembrane region" description="Helical" evidence="1">
    <location>
        <begin position="88"/>
        <end position="107"/>
    </location>
</feature>
<evidence type="ECO:0000256" key="1">
    <source>
        <dbReference type="SAM" id="Phobius"/>
    </source>
</evidence>
<evidence type="ECO:0000313" key="2">
    <source>
        <dbReference type="EMBL" id="ACR11858.1"/>
    </source>
</evidence>
<accession>C5BI72</accession>
<organism evidence="2 3">
    <name type="scientific">Teredinibacter turnerae (strain ATCC 39867 / T7901)</name>
    <dbReference type="NCBI Taxonomy" id="377629"/>
    <lineage>
        <taxon>Bacteria</taxon>
        <taxon>Pseudomonadati</taxon>
        <taxon>Pseudomonadota</taxon>
        <taxon>Gammaproteobacteria</taxon>
        <taxon>Cellvibrionales</taxon>
        <taxon>Cellvibrionaceae</taxon>
        <taxon>Teredinibacter</taxon>
    </lineage>
</organism>
<dbReference type="HOGENOM" id="CLU_1739629_0_0_6"/>